<dbReference type="PANTHER" id="PTHR43236:SF1">
    <property type="entry name" value="BLL7220 PROTEIN"/>
    <property type="match status" value="1"/>
</dbReference>
<evidence type="ECO:0000313" key="6">
    <source>
        <dbReference type="Proteomes" id="UP000254100"/>
    </source>
</evidence>
<dbReference type="RefSeq" id="WP_044361016.1">
    <property type="nucleotide sequence ID" value="NZ_JXWY01000063.1"/>
</dbReference>
<proteinExistence type="inferred from homology"/>
<dbReference type="InterPro" id="IPR052345">
    <property type="entry name" value="Rad_response_metalloprotease"/>
</dbReference>
<dbReference type="EMBL" id="UHDT01000001">
    <property type="protein sequence ID" value="SUM57282.1"/>
    <property type="molecule type" value="Genomic_DNA"/>
</dbReference>
<name>A0A0D6XPY0_9STAP</name>
<organism evidence="4 6">
    <name type="scientific">Staphylococcus microti</name>
    <dbReference type="NCBI Taxonomy" id="569857"/>
    <lineage>
        <taxon>Bacteria</taxon>
        <taxon>Bacillati</taxon>
        <taxon>Bacillota</taxon>
        <taxon>Bacilli</taxon>
        <taxon>Bacillales</taxon>
        <taxon>Staphylococcaceae</taxon>
        <taxon>Staphylococcus</taxon>
    </lineage>
</organism>
<evidence type="ECO:0000313" key="5">
    <source>
        <dbReference type="Proteomes" id="UP000032366"/>
    </source>
</evidence>
<dbReference type="InterPro" id="IPR010982">
    <property type="entry name" value="Lambda_DNA-bd_dom_sf"/>
</dbReference>
<reference evidence="4 6" key="2">
    <citation type="submission" date="2018-06" db="EMBL/GenBank/DDBJ databases">
        <authorList>
            <consortium name="Pathogen Informatics"/>
            <person name="Doyle S."/>
        </authorList>
    </citation>
    <scope>NUCLEOTIDE SEQUENCE [LARGE SCALE GENOMIC DNA]</scope>
    <source>
        <strain evidence="4 6">NCTC13832</strain>
    </source>
</reference>
<dbReference type="Pfam" id="PF06114">
    <property type="entry name" value="Peptidase_M78"/>
    <property type="match status" value="1"/>
</dbReference>
<dbReference type="Proteomes" id="UP000032366">
    <property type="component" value="Unassembled WGS sequence"/>
</dbReference>
<evidence type="ECO:0000259" key="2">
    <source>
        <dbReference type="PROSITE" id="PS50943"/>
    </source>
</evidence>
<dbReference type="Gene3D" id="1.10.10.2910">
    <property type="match status" value="1"/>
</dbReference>
<protein>
    <submittedName>
        <fullName evidence="4">Transcriptional regulator</fullName>
    </submittedName>
</protein>
<dbReference type="AlphaFoldDB" id="A0A0D6XPY0"/>
<dbReference type="PROSITE" id="PS50943">
    <property type="entry name" value="HTH_CROC1"/>
    <property type="match status" value="1"/>
</dbReference>
<dbReference type="GO" id="GO:0003677">
    <property type="term" value="F:DNA binding"/>
    <property type="evidence" value="ECO:0007669"/>
    <property type="project" value="InterPro"/>
</dbReference>
<gene>
    <name evidence="4" type="primary">immR_2</name>
    <name evidence="4" type="ORF">NCTC13832_00956</name>
    <name evidence="3" type="ORF">TP70_08545</name>
</gene>
<dbReference type="PANTHER" id="PTHR43236">
    <property type="entry name" value="ANTITOXIN HIGA1"/>
    <property type="match status" value="1"/>
</dbReference>
<dbReference type="InterPro" id="IPR001387">
    <property type="entry name" value="Cro/C1-type_HTH"/>
</dbReference>
<evidence type="ECO:0000313" key="4">
    <source>
        <dbReference type="EMBL" id="SUM57282.1"/>
    </source>
</evidence>
<comment type="similarity">
    <text evidence="1">Belongs to the short-chain fatty acyl-CoA assimilation regulator (ScfR) family.</text>
</comment>
<dbReference type="EMBL" id="JXWY01000063">
    <property type="protein sequence ID" value="KIX90291.1"/>
    <property type="molecule type" value="Genomic_DNA"/>
</dbReference>
<dbReference type="Proteomes" id="UP000254100">
    <property type="component" value="Unassembled WGS sequence"/>
</dbReference>
<dbReference type="Pfam" id="PF01381">
    <property type="entry name" value="HTH_3"/>
    <property type="match status" value="1"/>
</dbReference>
<reference evidence="3 5" key="1">
    <citation type="submission" date="2015-01" db="EMBL/GenBank/DDBJ databases">
        <authorList>
            <person name="Guo J."/>
        </authorList>
    </citation>
    <scope>NUCLEOTIDE SEQUENCE [LARGE SCALE GENOMIC DNA]</scope>
    <source>
        <strain evidence="3 5">DSM 22147</strain>
    </source>
</reference>
<dbReference type="InterPro" id="IPR010359">
    <property type="entry name" value="IrrE_HExxH"/>
</dbReference>
<dbReference type="Gene3D" id="1.10.260.40">
    <property type="entry name" value="lambda repressor-like DNA-binding domains"/>
    <property type="match status" value="1"/>
</dbReference>
<keyword evidence="5" id="KW-1185">Reference proteome</keyword>
<dbReference type="SMART" id="SM00530">
    <property type="entry name" value="HTH_XRE"/>
    <property type="match status" value="1"/>
</dbReference>
<evidence type="ECO:0000256" key="1">
    <source>
        <dbReference type="ARBA" id="ARBA00007227"/>
    </source>
</evidence>
<feature type="domain" description="HTH cro/C1-type" evidence="2">
    <location>
        <begin position="7"/>
        <end position="61"/>
    </location>
</feature>
<evidence type="ECO:0000313" key="3">
    <source>
        <dbReference type="EMBL" id="KIX90291.1"/>
    </source>
</evidence>
<dbReference type="SUPFAM" id="SSF47413">
    <property type="entry name" value="lambda repressor-like DNA-binding domains"/>
    <property type="match status" value="1"/>
</dbReference>
<sequence length="396" mass="46522">MFYGEKLSNVRKLNGLSRKELADQLNITEQAVWQYENDSILPRIDVLNELSHLFNVASKYFFSSEYVVQKVSEEKVAYRARDRESRKKTKLELTFVNFVDYYIHFFEQRLVMPKTPIRAVRETTLRMIQKTNDDRNEIIKRIAEYARTSLALEDNKDLMYTLEKSGIYIVEKHLGTDIDAYSTVTNDGRLYIVLGSAKKSAVRRNFDLAHELGHLLLHDDVDMDILSTSDLKIIEKEAHLFASAFLLPEAEFTNDFLNLARKSNPDYYIDLKRKYLVSIAAMEMRAYELGLMTYQENRYFWGQLSKKGYKTFEPLDDEIVPIKPGKVRALLKFVLDKEVVTVDDIWHTFHIRPNFLVHLLNLETDFFEAYMTNQKDYFSQTEVLNIGDFRDKRSIT</sequence>
<dbReference type="STRING" id="569857.TP70_08545"/>
<dbReference type="OrthoDB" id="9816277at2"/>
<accession>A0A0D6XPY0</accession>
<dbReference type="CDD" id="cd00093">
    <property type="entry name" value="HTH_XRE"/>
    <property type="match status" value="1"/>
</dbReference>